<organism evidence="3 4">
    <name type="scientific">Aspergillus nanangensis</name>
    <dbReference type="NCBI Taxonomy" id="2582783"/>
    <lineage>
        <taxon>Eukaryota</taxon>
        <taxon>Fungi</taxon>
        <taxon>Dikarya</taxon>
        <taxon>Ascomycota</taxon>
        <taxon>Pezizomycotina</taxon>
        <taxon>Eurotiomycetes</taxon>
        <taxon>Eurotiomycetidae</taxon>
        <taxon>Eurotiales</taxon>
        <taxon>Aspergillaceae</taxon>
        <taxon>Aspergillus</taxon>
        <taxon>Aspergillus subgen. Circumdati</taxon>
    </lineage>
</organism>
<sequence>MMNRRRRTSSSMTSSAEENSQTRRLVHTNEMRRSGRPRSGPTNYYANCYANLDSDDALEPSTYKPINSTRSSQQRSIDLTTDCIAQPSNNIPAKNHDRCSIIHASPMAQIRKFPFRTEYTEEMTHLPYSPERNPSDYTRKIGIQRLQTDVTLHVDFNQHEMTALLEILSFYGLRRLSQPDMALADQVIQTLSLQTMPTKTSKKISRVRRLSRLLLDEGVSDSSAWLVGILKSTPGGKKLRKARELTTKILGLNLSAKDGLDIHRLSDCLQHAQALIRRSSADIDSFITDAIKGHIPTVPYVVRASRPPNCQSSSWIADSARISRKHLQRELGGYMHRDLRSRTATNFKLAKTWKGASDDVNVLAWSPDGTRFAAGATAHCDEHNMEYNRGNNLVLGNLVTDILEELPDHYIARPSGRAALSRTVNDPRLFMSVTSMEWHHDALFTASYDKTVKVWKFPNNKPKCCKTLPHDSQVHVMARSNFDCNMLATGASSIRLWNIEEAENYLLDFPKQRSKKELVPTSVAWGTTSSTRNILLAGMSEKDDMSKEDRSIPKNGLLAMWKISEASWETEHLSPNSQNIFDIKWHPTLPLFATASSAPNGAQLSFKDTKSVVRLYQPQASKRSTIEFECPALDINEVTICPTNSNYVTASCTDGVTYVWDSRNSDHILHRLPHGAPLEQIDETLSREEADVGVRMALWGQGIDEFYTGASDGVLKYWDISRSPEDVLVKDVVCFQGGIMCGALSGDRSNLLVGDATGGIYLLSPSLFTDCENPHFDFQRADVPASDSKPDLETAVDVGREHLSSGRLRRHPLYGVGQGPCYDGPFAAWARPKFTAQEKLATTRLTPYWQMRQLYGIPVEHRRGLDDQARKDIRGSIQLAHIRNQRPNENKRRRTSPEQPHGSVLGRSHTIIDLCSDEEDDQMTSQCKRQALNPRRYGSVVASSDLEVIDLTGDTDEEDSALTSPRLNTCIPSPLEEPSQIHFAGFDALLENLEEDFWWPGSGEVDANIQEADV</sequence>
<evidence type="ECO:0008006" key="5">
    <source>
        <dbReference type="Google" id="ProtNLM"/>
    </source>
</evidence>
<reference evidence="3" key="2">
    <citation type="submission" date="2020-02" db="EMBL/GenBank/DDBJ databases">
        <authorList>
            <person name="Gilchrist C.L.M."/>
            <person name="Chooi Y.-H."/>
        </authorList>
    </citation>
    <scope>NUCLEOTIDE SEQUENCE</scope>
    <source>
        <strain evidence="3">MST-FP2251</strain>
    </source>
</reference>
<feature type="compositionally biased region" description="Low complexity" evidence="2">
    <location>
        <begin position="9"/>
        <end position="19"/>
    </location>
</feature>
<comment type="similarity">
    <text evidence="1">Belongs to the WD repeat LST8 family.</text>
</comment>
<dbReference type="InterPro" id="IPR036322">
    <property type="entry name" value="WD40_repeat_dom_sf"/>
</dbReference>
<dbReference type="PANTHER" id="PTHR19842">
    <property type="entry name" value="G BETA-LIKE PROTEIN GBL"/>
    <property type="match status" value="1"/>
</dbReference>
<dbReference type="FunFam" id="2.130.10.10:FF:000969">
    <property type="entry name" value="WD repeat protein"/>
    <property type="match status" value="1"/>
</dbReference>
<dbReference type="InterPro" id="IPR037588">
    <property type="entry name" value="MLST8"/>
</dbReference>
<comment type="caution">
    <text evidence="3">The sequence shown here is derived from an EMBL/GenBank/DDBJ whole genome shotgun (WGS) entry which is preliminary data.</text>
</comment>
<dbReference type="GO" id="GO:0031929">
    <property type="term" value="P:TOR signaling"/>
    <property type="evidence" value="ECO:0007669"/>
    <property type="project" value="InterPro"/>
</dbReference>
<dbReference type="InterPro" id="IPR015943">
    <property type="entry name" value="WD40/YVTN_repeat-like_dom_sf"/>
</dbReference>
<dbReference type="SUPFAM" id="SSF50978">
    <property type="entry name" value="WD40 repeat-like"/>
    <property type="match status" value="1"/>
</dbReference>
<name>A0AAD4CB36_ASPNN</name>
<accession>A0AAD4CB36</accession>
<evidence type="ECO:0000313" key="4">
    <source>
        <dbReference type="Proteomes" id="UP001194746"/>
    </source>
</evidence>
<dbReference type="EMBL" id="VCAU01000191">
    <property type="protein sequence ID" value="KAF9883027.1"/>
    <property type="molecule type" value="Genomic_DNA"/>
</dbReference>
<evidence type="ECO:0000256" key="1">
    <source>
        <dbReference type="ARBA" id="ARBA00009890"/>
    </source>
</evidence>
<evidence type="ECO:0000313" key="3">
    <source>
        <dbReference type="EMBL" id="KAF9883027.1"/>
    </source>
</evidence>
<dbReference type="Gene3D" id="2.130.10.10">
    <property type="entry name" value="YVTN repeat-like/Quinoprotein amine dehydrogenase"/>
    <property type="match status" value="1"/>
</dbReference>
<evidence type="ECO:0000256" key="2">
    <source>
        <dbReference type="SAM" id="MobiDB-lite"/>
    </source>
</evidence>
<gene>
    <name evidence="3" type="ORF">FE257_004310</name>
</gene>
<keyword evidence="4" id="KW-1185">Reference proteome</keyword>
<proteinExistence type="inferred from homology"/>
<dbReference type="GO" id="GO:0031931">
    <property type="term" value="C:TORC1 complex"/>
    <property type="evidence" value="ECO:0007669"/>
    <property type="project" value="InterPro"/>
</dbReference>
<protein>
    <recommendedName>
        <fullName evidence="5">WD repeat protein</fullName>
    </recommendedName>
</protein>
<feature type="region of interest" description="Disordered" evidence="2">
    <location>
        <begin position="875"/>
        <end position="906"/>
    </location>
</feature>
<dbReference type="AlphaFoldDB" id="A0AAD4CB36"/>
<reference evidence="3" key="1">
    <citation type="journal article" date="2019" name="Beilstein J. Org. Chem.">
        <title>Nanangenines: drimane sesquiterpenoids as the dominant metabolite cohort of a novel Australian fungus, Aspergillus nanangensis.</title>
        <authorList>
            <person name="Lacey H.J."/>
            <person name="Gilchrist C.L.M."/>
            <person name="Crombie A."/>
            <person name="Kalaitzis J.A."/>
            <person name="Vuong D."/>
            <person name="Rutledge P.J."/>
            <person name="Turner P."/>
            <person name="Pitt J.I."/>
            <person name="Lacey E."/>
            <person name="Chooi Y.H."/>
            <person name="Piggott A.M."/>
        </authorList>
    </citation>
    <scope>NUCLEOTIDE SEQUENCE</scope>
    <source>
        <strain evidence="3">MST-FP2251</strain>
    </source>
</reference>
<dbReference type="GO" id="GO:0032956">
    <property type="term" value="P:regulation of actin cytoskeleton organization"/>
    <property type="evidence" value="ECO:0007669"/>
    <property type="project" value="TreeGrafter"/>
</dbReference>
<dbReference type="InterPro" id="IPR001680">
    <property type="entry name" value="WD40_rpt"/>
</dbReference>
<dbReference type="Pfam" id="PF00400">
    <property type="entry name" value="WD40"/>
    <property type="match status" value="2"/>
</dbReference>
<dbReference type="PANTHER" id="PTHR19842:SF2">
    <property type="entry name" value="WD REPEAT PROTEIN (AFU_ORTHOLOGUE AFUA_5G04300)"/>
    <property type="match status" value="1"/>
</dbReference>
<dbReference type="SMART" id="SM00320">
    <property type="entry name" value="WD40"/>
    <property type="match status" value="6"/>
</dbReference>
<dbReference type="Proteomes" id="UP001194746">
    <property type="component" value="Unassembled WGS sequence"/>
</dbReference>
<feature type="region of interest" description="Disordered" evidence="2">
    <location>
        <begin position="1"/>
        <end position="43"/>
    </location>
</feature>
<dbReference type="GO" id="GO:0031932">
    <property type="term" value="C:TORC2 complex"/>
    <property type="evidence" value="ECO:0007669"/>
    <property type="project" value="InterPro"/>
</dbReference>